<reference evidence="4 5" key="1">
    <citation type="submission" date="2020-08" db="EMBL/GenBank/DDBJ databases">
        <title>Genome public.</title>
        <authorList>
            <person name="Liu C."/>
            <person name="Sun Q."/>
        </authorList>
    </citation>
    <scope>NUCLEOTIDE SEQUENCE [LARGE SCALE GENOMIC DNA]</scope>
    <source>
        <strain evidence="4 5">NSJ-43</strain>
    </source>
</reference>
<evidence type="ECO:0000256" key="2">
    <source>
        <dbReference type="SAM" id="Phobius"/>
    </source>
</evidence>
<proteinExistence type="predicted"/>
<evidence type="ECO:0000256" key="1">
    <source>
        <dbReference type="SAM" id="MobiDB-lite"/>
    </source>
</evidence>
<dbReference type="Pfam" id="PF02585">
    <property type="entry name" value="PIG-L"/>
    <property type="match status" value="1"/>
</dbReference>
<dbReference type="Proteomes" id="UP000628463">
    <property type="component" value="Unassembled WGS sequence"/>
</dbReference>
<dbReference type="PANTHER" id="PTHR12993:SF26">
    <property type="entry name" value="1D-MYO-INOSITOL 2-ACETAMIDO-2-DEOXY-ALPHA-D-GLUCOPYRANOSIDE DEACETYLASE"/>
    <property type="match status" value="1"/>
</dbReference>
<keyword evidence="2" id="KW-0812">Transmembrane</keyword>
<keyword evidence="5" id="KW-1185">Reference proteome</keyword>
<feature type="chain" id="PRO_5047523985" evidence="3">
    <location>
        <begin position="26"/>
        <end position="497"/>
    </location>
</feature>
<feature type="transmembrane region" description="Helical" evidence="2">
    <location>
        <begin position="450"/>
        <end position="473"/>
    </location>
</feature>
<organism evidence="4 5">
    <name type="scientific">Lachnospira hominis</name>
    <name type="common">ex Liu et al. 2021</name>
    <dbReference type="NCBI Taxonomy" id="2763051"/>
    <lineage>
        <taxon>Bacteria</taxon>
        <taxon>Bacillati</taxon>
        <taxon>Bacillota</taxon>
        <taxon>Clostridia</taxon>
        <taxon>Lachnospirales</taxon>
        <taxon>Lachnospiraceae</taxon>
        <taxon>Lachnospira</taxon>
    </lineage>
</organism>
<keyword evidence="2" id="KW-1133">Transmembrane helix</keyword>
<dbReference type="PANTHER" id="PTHR12993">
    <property type="entry name" value="N-ACETYLGLUCOSAMINYL-PHOSPHATIDYLINOSITOL DE-N-ACETYLASE-RELATED"/>
    <property type="match status" value="1"/>
</dbReference>
<accession>A0ABR7FY25</accession>
<protein>
    <submittedName>
        <fullName evidence="4">PIG-L family deacetylase</fullName>
    </submittedName>
</protein>
<dbReference type="InterPro" id="IPR024078">
    <property type="entry name" value="LmbE-like_dom_sf"/>
</dbReference>
<feature type="region of interest" description="Disordered" evidence="1">
    <location>
        <begin position="413"/>
        <end position="435"/>
    </location>
</feature>
<dbReference type="InterPro" id="IPR003737">
    <property type="entry name" value="GlcNAc_PI_deacetylase-related"/>
</dbReference>
<sequence length="497" mass="55396">MLSKYLKKAAAVMSSVMIFSFAIQAVSPSFVAKADSVSAQTTASAQEQQEVQAKQLTLNLLASSGKSVANLLDDAYTSKVSFAAGDTLTVSADEPMQGVYLKWASLESSYSVSYNGKEQKITKEDMLHKYIDFGETVTECTITFESAASVCDIFAYGKGKLPDNVQVWEKPCTDADILVFSTHADDEILFLGGVLATYAGQQGLNVQVAYMTNYWNGATVREHEKLDGLWESGVKHYPVNGEFDDIYATDLNGAMSVYSYDDVLGYVTEQIRRFKPLVVVTQDINGEYGHGGHMLLAKAVCEAADNSGTASFKQESADKYGAWDVPKTYIHLYGENKIRMDLRQPLSNMKSRTAIDVAKDAYLQHVSQQWCWFYVSDEYEYSCADFGLYRSTVGTDTGNDMLENVTTYEEKKRIEEESKAAEESSKQEESLKTAEKEEIREQKAVKKRNVVPVIIIAVLVVVLAAAGVVYHNYMEKMRRKKRRKNRGKNGSHRGNTR</sequence>
<feature type="region of interest" description="Disordered" evidence="1">
    <location>
        <begin position="477"/>
        <end position="497"/>
    </location>
</feature>
<dbReference type="SUPFAM" id="SSF102588">
    <property type="entry name" value="LmbE-like"/>
    <property type="match status" value="1"/>
</dbReference>
<dbReference type="EMBL" id="JACOPD010000002">
    <property type="protein sequence ID" value="MBC5680097.1"/>
    <property type="molecule type" value="Genomic_DNA"/>
</dbReference>
<keyword evidence="3" id="KW-0732">Signal</keyword>
<evidence type="ECO:0000313" key="5">
    <source>
        <dbReference type="Proteomes" id="UP000628463"/>
    </source>
</evidence>
<gene>
    <name evidence="4" type="ORF">H8S01_03855</name>
</gene>
<dbReference type="Gene3D" id="3.40.50.10320">
    <property type="entry name" value="LmbE-like"/>
    <property type="match status" value="1"/>
</dbReference>
<feature type="signal peptide" evidence="3">
    <location>
        <begin position="1"/>
        <end position="25"/>
    </location>
</feature>
<evidence type="ECO:0000313" key="4">
    <source>
        <dbReference type="EMBL" id="MBC5680097.1"/>
    </source>
</evidence>
<comment type="caution">
    <text evidence="4">The sequence shown here is derived from an EMBL/GenBank/DDBJ whole genome shotgun (WGS) entry which is preliminary data.</text>
</comment>
<keyword evidence="2" id="KW-0472">Membrane</keyword>
<evidence type="ECO:0000256" key="3">
    <source>
        <dbReference type="SAM" id="SignalP"/>
    </source>
</evidence>
<dbReference type="RefSeq" id="WP_186836236.1">
    <property type="nucleotide sequence ID" value="NZ_JACOPD010000002.1"/>
</dbReference>
<name>A0ABR7FY25_9FIRM</name>